<comment type="similarity">
    <text evidence="1">Belongs to the MDFI family.</text>
</comment>
<organism evidence="2 3">
    <name type="scientific">Gouania willdenowi</name>
    <name type="common">Blunt-snouted clingfish</name>
    <name type="synonym">Lepadogaster willdenowi</name>
    <dbReference type="NCBI Taxonomy" id="441366"/>
    <lineage>
        <taxon>Eukaryota</taxon>
        <taxon>Metazoa</taxon>
        <taxon>Chordata</taxon>
        <taxon>Craniata</taxon>
        <taxon>Vertebrata</taxon>
        <taxon>Euteleostomi</taxon>
        <taxon>Actinopterygii</taxon>
        <taxon>Neopterygii</taxon>
        <taxon>Teleostei</taxon>
        <taxon>Neoteleostei</taxon>
        <taxon>Acanthomorphata</taxon>
        <taxon>Ovalentaria</taxon>
        <taxon>Blenniimorphae</taxon>
        <taxon>Blenniiformes</taxon>
        <taxon>Gobiesocoidei</taxon>
        <taxon>Gobiesocidae</taxon>
        <taxon>Gobiesocinae</taxon>
        <taxon>Gouania</taxon>
    </lineage>
</organism>
<dbReference type="PANTHER" id="PTHR15304:SF2">
    <property type="entry name" value="MYOD FAMILY INHIBITOR DOMAIN-CONTAINING PROTEIN 2"/>
    <property type="match status" value="1"/>
</dbReference>
<dbReference type="GO" id="GO:0010468">
    <property type="term" value="P:regulation of gene expression"/>
    <property type="evidence" value="ECO:0007669"/>
    <property type="project" value="UniProtKB-ARBA"/>
</dbReference>
<evidence type="ECO:0000313" key="3">
    <source>
        <dbReference type="Proteomes" id="UP000694680"/>
    </source>
</evidence>
<dbReference type="AlphaFoldDB" id="A0A8C5HYP4"/>
<name>A0A8C5HYP4_GOUWI</name>
<protein>
    <recommendedName>
        <fullName evidence="4">MyoD family inhibitor domain-containing protein</fullName>
    </recommendedName>
</protein>
<evidence type="ECO:0000256" key="1">
    <source>
        <dbReference type="ARBA" id="ARBA00025778"/>
    </source>
</evidence>
<evidence type="ECO:0000313" key="2">
    <source>
        <dbReference type="Ensembl" id="ENSGWIP00000051136.1"/>
    </source>
</evidence>
<sequence length="116" mass="12653">MSATNLFMGNALPAPANSMYMAASHNLCVSLSVDCAGMVLNCLFCQFCDLFHMLPDSCARLVNHCCPNYKHIITTIESTPSNEDDVCDLDCGLFSCCHDAGDCLELAMEVSQLCYH</sequence>
<dbReference type="Proteomes" id="UP000694680">
    <property type="component" value="Chromosome 5"/>
</dbReference>
<dbReference type="InterPro" id="IPR026134">
    <property type="entry name" value="MDFI/MDFIC"/>
</dbReference>
<reference evidence="2" key="1">
    <citation type="submission" date="2020-06" db="EMBL/GenBank/DDBJ databases">
        <authorList>
            <consortium name="Wellcome Sanger Institute Data Sharing"/>
        </authorList>
    </citation>
    <scope>NUCLEOTIDE SEQUENCE [LARGE SCALE GENOMIC DNA]</scope>
</reference>
<dbReference type="PANTHER" id="PTHR15304">
    <property type="entry name" value="MYOD FAMILY INHIBITOR"/>
    <property type="match status" value="1"/>
</dbReference>
<dbReference type="Ensembl" id="ENSGWIT00000055214.1">
    <property type="protein sequence ID" value="ENSGWIP00000051136.1"/>
    <property type="gene ID" value="ENSGWIG00000024796.1"/>
</dbReference>
<reference evidence="2" key="3">
    <citation type="submission" date="2025-09" db="UniProtKB">
        <authorList>
            <consortium name="Ensembl"/>
        </authorList>
    </citation>
    <scope>IDENTIFICATION</scope>
</reference>
<dbReference type="Pfam" id="PF15316">
    <property type="entry name" value="MDFI"/>
    <property type="match status" value="1"/>
</dbReference>
<reference evidence="2" key="2">
    <citation type="submission" date="2025-08" db="UniProtKB">
        <authorList>
            <consortium name="Ensembl"/>
        </authorList>
    </citation>
    <scope>IDENTIFICATION</scope>
</reference>
<proteinExistence type="inferred from homology"/>
<evidence type="ECO:0008006" key="4">
    <source>
        <dbReference type="Google" id="ProtNLM"/>
    </source>
</evidence>
<accession>A0A8C5HYP4</accession>
<keyword evidence="3" id="KW-1185">Reference proteome</keyword>